<sequence>MASPTGYSRAQIRLHWIVAGLIVLQFVLHESISDAFDMAMEGRQIAFNPLVAQHVAGGVLIGLLVLWRLVLRLRRGAPPPPENEHPLLKLAAHATHWTFYALMLMLPVSGAVAWFGLVEPAAETHEFLKAILMLLVLLHVAAALYHQFVLKTDVLMRMKKPQA</sequence>
<keyword evidence="10" id="KW-0408">Iron</keyword>
<evidence type="ECO:0000256" key="7">
    <source>
        <dbReference type="ARBA" id="ARBA00022723"/>
    </source>
</evidence>
<keyword evidence="4" id="KW-1003">Cell membrane</keyword>
<evidence type="ECO:0000313" key="16">
    <source>
        <dbReference type="Proteomes" id="UP001553161"/>
    </source>
</evidence>
<feature type="transmembrane region" description="Helical" evidence="13">
    <location>
        <begin position="130"/>
        <end position="150"/>
    </location>
</feature>
<feature type="transmembrane region" description="Helical" evidence="13">
    <location>
        <begin position="97"/>
        <end position="118"/>
    </location>
</feature>
<evidence type="ECO:0000256" key="6">
    <source>
        <dbReference type="ARBA" id="ARBA00022692"/>
    </source>
</evidence>
<dbReference type="RefSeq" id="WP_366191375.1">
    <property type="nucleotide sequence ID" value="NZ_JBFBVU010000002.1"/>
</dbReference>
<keyword evidence="7" id="KW-0479">Metal-binding</keyword>
<evidence type="ECO:0000256" key="2">
    <source>
        <dbReference type="ARBA" id="ARBA00004651"/>
    </source>
</evidence>
<comment type="similarity">
    <text evidence="12">Belongs to the cytochrome b561 family.</text>
</comment>
<proteinExistence type="inferred from homology"/>
<comment type="caution">
    <text evidence="15">The sequence shown here is derived from an EMBL/GenBank/DDBJ whole genome shotgun (WGS) entry which is preliminary data.</text>
</comment>
<dbReference type="Pfam" id="PF01292">
    <property type="entry name" value="Ni_hydr_CYTB"/>
    <property type="match status" value="1"/>
</dbReference>
<evidence type="ECO:0000313" key="15">
    <source>
        <dbReference type="EMBL" id="MEV8465727.1"/>
    </source>
</evidence>
<comment type="cofactor">
    <cofactor evidence="1">
        <name>heme b</name>
        <dbReference type="ChEBI" id="CHEBI:60344"/>
    </cofactor>
</comment>
<keyword evidence="6 13" id="KW-0812">Transmembrane</keyword>
<evidence type="ECO:0000256" key="12">
    <source>
        <dbReference type="ARBA" id="ARBA00037975"/>
    </source>
</evidence>
<gene>
    <name evidence="15" type="ORF">AB0T83_02890</name>
</gene>
<keyword evidence="16" id="KW-1185">Reference proteome</keyword>
<name>A0ABV3L2F4_9RHOB</name>
<comment type="subcellular location">
    <subcellularLocation>
        <location evidence="2">Cell membrane</location>
        <topology evidence="2">Multi-pass membrane protein</topology>
    </subcellularLocation>
</comment>
<evidence type="ECO:0000256" key="3">
    <source>
        <dbReference type="ARBA" id="ARBA00022448"/>
    </source>
</evidence>
<dbReference type="InterPro" id="IPR052168">
    <property type="entry name" value="Cytochrome_b561_oxidase"/>
</dbReference>
<dbReference type="InterPro" id="IPR011577">
    <property type="entry name" value="Cyt_b561_bac/Ni-Hgenase"/>
</dbReference>
<evidence type="ECO:0000256" key="13">
    <source>
        <dbReference type="SAM" id="Phobius"/>
    </source>
</evidence>
<dbReference type="EMBL" id="JBFBVU010000002">
    <property type="protein sequence ID" value="MEV8465727.1"/>
    <property type="molecule type" value="Genomic_DNA"/>
</dbReference>
<dbReference type="InterPro" id="IPR016174">
    <property type="entry name" value="Di-haem_cyt_TM"/>
</dbReference>
<evidence type="ECO:0000256" key="1">
    <source>
        <dbReference type="ARBA" id="ARBA00001970"/>
    </source>
</evidence>
<dbReference type="PANTHER" id="PTHR30529">
    <property type="entry name" value="CYTOCHROME B561"/>
    <property type="match status" value="1"/>
</dbReference>
<reference evidence="15 16" key="1">
    <citation type="submission" date="2024-07" db="EMBL/GenBank/DDBJ databases">
        <authorList>
            <person name="Kang M."/>
        </authorList>
    </citation>
    <scope>NUCLEOTIDE SEQUENCE [LARGE SCALE GENOMIC DNA]</scope>
    <source>
        <strain evidence="15 16">DFM31</strain>
    </source>
</reference>
<keyword evidence="11 13" id="KW-0472">Membrane</keyword>
<keyword evidence="3" id="KW-0813">Transport</keyword>
<dbReference type="SUPFAM" id="SSF81342">
    <property type="entry name" value="Transmembrane di-heme cytochromes"/>
    <property type="match status" value="1"/>
</dbReference>
<evidence type="ECO:0000256" key="8">
    <source>
        <dbReference type="ARBA" id="ARBA00022982"/>
    </source>
</evidence>
<evidence type="ECO:0000256" key="4">
    <source>
        <dbReference type="ARBA" id="ARBA00022475"/>
    </source>
</evidence>
<keyword evidence="5" id="KW-0349">Heme</keyword>
<evidence type="ECO:0000256" key="5">
    <source>
        <dbReference type="ARBA" id="ARBA00022617"/>
    </source>
</evidence>
<evidence type="ECO:0000256" key="11">
    <source>
        <dbReference type="ARBA" id="ARBA00023136"/>
    </source>
</evidence>
<feature type="domain" description="Cytochrome b561 bacterial/Ni-hydrogenase" evidence="14">
    <location>
        <begin position="7"/>
        <end position="159"/>
    </location>
</feature>
<keyword evidence="8" id="KW-0249">Electron transport</keyword>
<dbReference type="Proteomes" id="UP001553161">
    <property type="component" value="Unassembled WGS sequence"/>
</dbReference>
<feature type="transmembrane region" description="Helical" evidence="13">
    <location>
        <begin position="52"/>
        <end position="71"/>
    </location>
</feature>
<protein>
    <submittedName>
        <fullName evidence="15">Cytochrome b/b6 domain-containing protein</fullName>
    </submittedName>
</protein>
<evidence type="ECO:0000256" key="9">
    <source>
        <dbReference type="ARBA" id="ARBA00022989"/>
    </source>
</evidence>
<feature type="transmembrane region" description="Helical" evidence="13">
    <location>
        <begin position="12"/>
        <end position="32"/>
    </location>
</feature>
<evidence type="ECO:0000259" key="14">
    <source>
        <dbReference type="Pfam" id="PF01292"/>
    </source>
</evidence>
<keyword evidence="9 13" id="KW-1133">Transmembrane helix</keyword>
<accession>A0ABV3L2F4</accession>
<organism evidence="15 16">
    <name type="scientific">Meridianimarinicoccus marinus</name>
    <dbReference type="NCBI Taxonomy" id="3231483"/>
    <lineage>
        <taxon>Bacteria</taxon>
        <taxon>Pseudomonadati</taxon>
        <taxon>Pseudomonadota</taxon>
        <taxon>Alphaproteobacteria</taxon>
        <taxon>Rhodobacterales</taxon>
        <taxon>Paracoccaceae</taxon>
        <taxon>Meridianimarinicoccus</taxon>
    </lineage>
</organism>
<evidence type="ECO:0000256" key="10">
    <source>
        <dbReference type="ARBA" id="ARBA00023004"/>
    </source>
</evidence>
<dbReference type="PANTHER" id="PTHR30529:SF1">
    <property type="entry name" value="CYTOCHROME B561 HOMOLOG 2"/>
    <property type="match status" value="1"/>
</dbReference>